<dbReference type="Pfam" id="PF07686">
    <property type="entry name" value="V-set"/>
    <property type="match status" value="1"/>
</dbReference>
<dbReference type="InterPro" id="IPR007110">
    <property type="entry name" value="Ig-like_dom"/>
</dbReference>
<reference evidence="11" key="3">
    <citation type="submission" date="2025-09" db="UniProtKB">
        <authorList>
            <consortium name="Ensembl"/>
        </authorList>
    </citation>
    <scope>IDENTIFICATION</scope>
</reference>
<dbReference type="PROSITE" id="PS50835">
    <property type="entry name" value="IG_LIKE"/>
    <property type="match status" value="1"/>
</dbReference>
<name>A0A8C5DTL7_GOUWI</name>
<evidence type="ECO:0000256" key="7">
    <source>
        <dbReference type="ARBA" id="ARBA00023180"/>
    </source>
</evidence>
<proteinExistence type="inferred from homology"/>
<evidence type="ECO:0000256" key="1">
    <source>
        <dbReference type="ARBA" id="ARBA00004479"/>
    </source>
</evidence>
<dbReference type="InterPro" id="IPR003599">
    <property type="entry name" value="Ig_sub"/>
</dbReference>
<dbReference type="Gene3D" id="2.60.40.10">
    <property type="entry name" value="Immunoglobulins"/>
    <property type="match status" value="1"/>
</dbReference>
<evidence type="ECO:0000256" key="5">
    <source>
        <dbReference type="ARBA" id="ARBA00023136"/>
    </source>
</evidence>
<dbReference type="GO" id="GO:0016020">
    <property type="term" value="C:membrane"/>
    <property type="evidence" value="ECO:0007669"/>
    <property type="project" value="UniProtKB-SubCell"/>
</dbReference>
<keyword evidence="6" id="KW-1015">Disulfide bond</keyword>
<evidence type="ECO:0000256" key="8">
    <source>
        <dbReference type="ARBA" id="ARBA00023319"/>
    </source>
</evidence>
<accession>A0A8C5DTL7</accession>
<dbReference type="GO" id="GO:0001786">
    <property type="term" value="F:phosphatidylserine binding"/>
    <property type="evidence" value="ECO:0007669"/>
    <property type="project" value="TreeGrafter"/>
</dbReference>
<dbReference type="GO" id="GO:0043277">
    <property type="term" value="P:apoptotic cell clearance"/>
    <property type="evidence" value="ECO:0007669"/>
    <property type="project" value="TreeGrafter"/>
</dbReference>
<dbReference type="InterPro" id="IPR013783">
    <property type="entry name" value="Ig-like_fold"/>
</dbReference>
<keyword evidence="7" id="KW-0325">Glycoprotein</keyword>
<reference evidence="11" key="2">
    <citation type="submission" date="2025-08" db="UniProtKB">
        <authorList>
            <consortium name="Ensembl"/>
        </authorList>
    </citation>
    <scope>IDENTIFICATION</scope>
</reference>
<evidence type="ECO:0000313" key="12">
    <source>
        <dbReference type="Proteomes" id="UP000694680"/>
    </source>
</evidence>
<evidence type="ECO:0000256" key="3">
    <source>
        <dbReference type="ARBA" id="ARBA00022729"/>
    </source>
</evidence>
<dbReference type="Ensembl" id="ENSGWIT00000013093.1">
    <property type="protein sequence ID" value="ENSGWIP00000011706.1"/>
    <property type="gene ID" value="ENSGWIG00000006884.1"/>
</dbReference>
<sequence>QYNFICLKFKKPILCILERSSSSISVVVGHSVTFSCVYDIKHYGPLPVCWGRGQIPIRGCDQRLLSTDAHQVIEDTRASSRYQLLGELDRGDVSLTILNISEADAETYGCRVEIPGWFNDHKHHFELRVGEKDHTCMICVGGTGENTSRTI</sequence>
<protein>
    <recommendedName>
        <fullName evidence="10">Ig-like domain-containing protein</fullName>
    </recommendedName>
</protein>
<dbReference type="Proteomes" id="UP000694680">
    <property type="component" value="Chromosome 14"/>
</dbReference>
<reference evidence="11" key="1">
    <citation type="submission" date="2020-06" db="EMBL/GenBank/DDBJ databases">
        <authorList>
            <consortium name="Wellcome Sanger Institute Data Sharing"/>
        </authorList>
    </citation>
    <scope>NUCLEOTIDE SEQUENCE [LARGE SCALE GENOMIC DNA]</scope>
</reference>
<comment type="subcellular location">
    <subcellularLocation>
        <location evidence="1">Membrane</location>
        <topology evidence="1">Single-pass type I membrane protein</topology>
    </subcellularLocation>
</comment>
<evidence type="ECO:0000256" key="6">
    <source>
        <dbReference type="ARBA" id="ARBA00023157"/>
    </source>
</evidence>
<evidence type="ECO:0000259" key="10">
    <source>
        <dbReference type="PROSITE" id="PS50835"/>
    </source>
</evidence>
<dbReference type="GO" id="GO:0060097">
    <property type="term" value="P:cytoskeletal rearrangement involved in phagocytosis, engulfment"/>
    <property type="evidence" value="ECO:0007669"/>
    <property type="project" value="TreeGrafter"/>
</dbReference>
<keyword evidence="8" id="KW-0393">Immunoglobulin domain</keyword>
<dbReference type="AlphaFoldDB" id="A0A8C5DTL7"/>
<dbReference type="PANTHER" id="PTHR46608:SF3">
    <property type="entry name" value="T-CELL IMMUNOGLOBULIN AND MUCIN DOMAIN-CONTAINING PROTEIN 4"/>
    <property type="match status" value="1"/>
</dbReference>
<dbReference type="PANTHER" id="PTHR46608">
    <property type="entry name" value="T-CELL IMMUNOGLOBULIN AND MUCIN DOMAIN-CONTAINING PROTEIN 4"/>
    <property type="match status" value="1"/>
</dbReference>
<evidence type="ECO:0000256" key="9">
    <source>
        <dbReference type="ARBA" id="ARBA00038203"/>
    </source>
</evidence>
<dbReference type="InterPro" id="IPR013106">
    <property type="entry name" value="Ig_V-set"/>
</dbReference>
<comment type="similarity">
    <text evidence="9">Belongs to the immunoglobulin superfamily. TIM family.</text>
</comment>
<dbReference type="SMART" id="SM00409">
    <property type="entry name" value="IG"/>
    <property type="match status" value="1"/>
</dbReference>
<evidence type="ECO:0000313" key="11">
    <source>
        <dbReference type="Ensembl" id="ENSGWIP00000011706.1"/>
    </source>
</evidence>
<keyword evidence="5" id="KW-0472">Membrane</keyword>
<dbReference type="SUPFAM" id="SSF48726">
    <property type="entry name" value="Immunoglobulin"/>
    <property type="match status" value="1"/>
</dbReference>
<dbReference type="InterPro" id="IPR036179">
    <property type="entry name" value="Ig-like_dom_sf"/>
</dbReference>
<dbReference type="FunFam" id="2.60.40.10:FF:000774">
    <property type="entry name" value="Hepatitis A virus cellular receptor 1"/>
    <property type="match status" value="1"/>
</dbReference>
<keyword evidence="2" id="KW-0812">Transmembrane</keyword>
<evidence type="ECO:0000256" key="4">
    <source>
        <dbReference type="ARBA" id="ARBA00022989"/>
    </source>
</evidence>
<organism evidence="11 12">
    <name type="scientific">Gouania willdenowi</name>
    <name type="common">Blunt-snouted clingfish</name>
    <name type="synonym">Lepadogaster willdenowi</name>
    <dbReference type="NCBI Taxonomy" id="441366"/>
    <lineage>
        <taxon>Eukaryota</taxon>
        <taxon>Metazoa</taxon>
        <taxon>Chordata</taxon>
        <taxon>Craniata</taxon>
        <taxon>Vertebrata</taxon>
        <taxon>Euteleostomi</taxon>
        <taxon>Actinopterygii</taxon>
        <taxon>Neopterygii</taxon>
        <taxon>Teleostei</taxon>
        <taxon>Neoteleostei</taxon>
        <taxon>Acanthomorphata</taxon>
        <taxon>Ovalentaria</taxon>
        <taxon>Blenniimorphae</taxon>
        <taxon>Blenniiformes</taxon>
        <taxon>Gobiesocoidei</taxon>
        <taxon>Gobiesocidae</taxon>
        <taxon>Gobiesocinae</taxon>
        <taxon>Gouania</taxon>
    </lineage>
</organism>
<keyword evidence="4" id="KW-1133">Transmembrane helix</keyword>
<keyword evidence="3" id="KW-0732">Signal</keyword>
<feature type="domain" description="Ig-like" evidence="10">
    <location>
        <begin position="12"/>
        <end position="113"/>
    </location>
</feature>
<keyword evidence="12" id="KW-1185">Reference proteome</keyword>
<evidence type="ECO:0000256" key="2">
    <source>
        <dbReference type="ARBA" id="ARBA00022692"/>
    </source>
</evidence>